<dbReference type="InterPro" id="IPR011006">
    <property type="entry name" value="CheY-like_superfamily"/>
</dbReference>
<reference evidence="12 13" key="1">
    <citation type="submission" date="2016-10" db="EMBL/GenBank/DDBJ databases">
        <authorList>
            <person name="de Groot N.N."/>
        </authorList>
    </citation>
    <scope>NUCLEOTIDE SEQUENCE [LARGE SCALE GENOMIC DNA]</scope>
    <source>
        <strain evidence="12 13">GAS232</strain>
    </source>
</reference>
<evidence type="ECO:0000256" key="7">
    <source>
        <dbReference type="ARBA" id="ARBA00023163"/>
    </source>
</evidence>
<evidence type="ECO:0000256" key="4">
    <source>
        <dbReference type="ARBA" id="ARBA00023012"/>
    </source>
</evidence>
<dbReference type="InterPro" id="IPR001789">
    <property type="entry name" value="Sig_transdc_resp-reg_receiver"/>
</dbReference>
<organism evidence="12 13">
    <name type="scientific">Terriglobus roseus</name>
    <dbReference type="NCBI Taxonomy" id="392734"/>
    <lineage>
        <taxon>Bacteria</taxon>
        <taxon>Pseudomonadati</taxon>
        <taxon>Acidobacteriota</taxon>
        <taxon>Terriglobia</taxon>
        <taxon>Terriglobales</taxon>
        <taxon>Acidobacteriaceae</taxon>
        <taxon>Terriglobus</taxon>
    </lineage>
</organism>
<evidence type="ECO:0000256" key="9">
    <source>
        <dbReference type="PROSITE-ProRule" id="PRU01091"/>
    </source>
</evidence>
<evidence type="ECO:0000256" key="6">
    <source>
        <dbReference type="ARBA" id="ARBA00023125"/>
    </source>
</evidence>
<dbReference type="Proteomes" id="UP000182427">
    <property type="component" value="Chromosome I"/>
</dbReference>
<name>A0A1G7FXN3_9BACT</name>
<keyword evidence="13" id="KW-1185">Reference proteome</keyword>
<dbReference type="GO" id="GO:0005829">
    <property type="term" value="C:cytosol"/>
    <property type="evidence" value="ECO:0007669"/>
    <property type="project" value="TreeGrafter"/>
</dbReference>
<feature type="domain" description="OmpR/PhoB-type" evidence="11">
    <location>
        <begin position="161"/>
        <end position="260"/>
    </location>
</feature>
<dbReference type="PROSITE" id="PS50110">
    <property type="entry name" value="RESPONSE_REGULATORY"/>
    <property type="match status" value="1"/>
</dbReference>
<evidence type="ECO:0000313" key="12">
    <source>
        <dbReference type="EMBL" id="SDE80673.1"/>
    </source>
</evidence>
<keyword evidence="6 9" id="KW-0238">DNA-binding</keyword>
<dbReference type="GO" id="GO:0000156">
    <property type="term" value="F:phosphorelay response regulator activity"/>
    <property type="evidence" value="ECO:0007669"/>
    <property type="project" value="TreeGrafter"/>
</dbReference>
<accession>A0A1G7FXN3</accession>
<dbReference type="EMBL" id="LT629690">
    <property type="protein sequence ID" value="SDE80673.1"/>
    <property type="molecule type" value="Genomic_DNA"/>
</dbReference>
<dbReference type="InterPro" id="IPR036388">
    <property type="entry name" value="WH-like_DNA-bd_sf"/>
</dbReference>
<dbReference type="PANTHER" id="PTHR48111:SF39">
    <property type="entry name" value="TRANSCRIPTIONAL REGULATORY PROTEIN CPXR"/>
    <property type="match status" value="1"/>
</dbReference>
<dbReference type="SMART" id="SM00862">
    <property type="entry name" value="Trans_reg_C"/>
    <property type="match status" value="1"/>
</dbReference>
<dbReference type="InterPro" id="IPR039420">
    <property type="entry name" value="WalR-like"/>
</dbReference>
<dbReference type="Gene3D" id="1.10.10.10">
    <property type="entry name" value="Winged helix-like DNA-binding domain superfamily/Winged helix DNA-binding domain"/>
    <property type="match status" value="1"/>
</dbReference>
<gene>
    <name evidence="12" type="ORF">SAMN05444167_0486</name>
</gene>
<evidence type="ECO:0000256" key="3">
    <source>
        <dbReference type="ARBA" id="ARBA00022553"/>
    </source>
</evidence>
<feature type="domain" description="Response regulatory" evidence="10">
    <location>
        <begin position="39"/>
        <end position="152"/>
    </location>
</feature>
<evidence type="ECO:0000256" key="8">
    <source>
        <dbReference type="PROSITE-ProRule" id="PRU00169"/>
    </source>
</evidence>
<comment type="subcellular location">
    <subcellularLocation>
        <location evidence="1">Cytoplasm</location>
    </subcellularLocation>
</comment>
<dbReference type="InterPro" id="IPR016032">
    <property type="entry name" value="Sig_transdc_resp-reg_C-effctor"/>
</dbReference>
<keyword evidence="3 8" id="KW-0597">Phosphoprotein</keyword>
<dbReference type="GO" id="GO:0000976">
    <property type="term" value="F:transcription cis-regulatory region binding"/>
    <property type="evidence" value="ECO:0007669"/>
    <property type="project" value="TreeGrafter"/>
</dbReference>
<keyword evidence="5" id="KW-0805">Transcription regulation</keyword>
<dbReference type="PANTHER" id="PTHR48111">
    <property type="entry name" value="REGULATOR OF RPOS"/>
    <property type="match status" value="1"/>
</dbReference>
<keyword evidence="4" id="KW-0902">Two-component regulatory system</keyword>
<dbReference type="InterPro" id="IPR001867">
    <property type="entry name" value="OmpR/PhoB-type_DNA-bd"/>
</dbReference>
<proteinExistence type="predicted"/>
<dbReference type="Pfam" id="PF00072">
    <property type="entry name" value="Response_reg"/>
    <property type="match status" value="1"/>
</dbReference>
<dbReference type="Pfam" id="PF00486">
    <property type="entry name" value="Trans_reg_C"/>
    <property type="match status" value="1"/>
</dbReference>
<evidence type="ECO:0000256" key="1">
    <source>
        <dbReference type="ARBA" id="ARBA00004496"/>
    </source>
</evidence>
<sequence>MMMAFSEYLAAVLDVPMIRMSENTLMTRQVVTDAGQSIPLLLIDDDRSLASLLMEYCIPAGFSIHSALSGEDGLLQTRQRCFSLIILDVSMPGIDGFEVLKRLREFTDTPILMLTTRDASVDRVRGLESGADDYLAKPFQPEELIARIKSILRRVHRKERSGQIVVGDLAMYEAERSLLLSGQRLDLTGAEYGLLRLLLLSSGEPLTREELIPIIFGREPNSFDRSIDNLVNNLRRKLGTHPDGSERIKSVRNVGYCYVQMSGESGT</sequence>
<dbReference type="RefSeq" id="WP_231966697.1">
    <property type="nucleotide sequence ID" value="NZ_LT629690.1"/>
</dbReference>
<protein>
    <submittedName>
        <fullName evidence="12">Two component transcriptional regulator, winged helix family</fullName>
    </submittedName>
</protein>
<dbReference type="SUPFAM" id="SSF52172">
    <property type="entry name" value="CheY-like"/>
    <property type="match status" value="1"/>
</dbReference>
<evidence type="ECO:0000256" key="2">
    <source>
        <dbReference type="ARBA" id="ARBA00022490"/>
    </source>
</evidence>
<dbReference type="SUPFAM" id="SSF46894">
    <property type="entry name" value="C-terminal effector domain of the bipartite response regulators"/>
    <property type="match status" value="1"/>
</dbReference>
<feature type="DNA-binding region" description="OmpR/PhoB-type" evidence="9">
    <location>
        <begin position="161"/>
        <end position="260"/>
    </location>
</feature>
<evidence type="ECO:0000259" key="10">
    <source>
        <dbReference type="PROSITE" id="PS50110"/>
    </source>
</evidence>
<dbReference type="GO" id="GO:0032993">
    <property type="term" value="C:protein-DNA complex"/>
    <property type="evidence" value="ECO:0007669"/>
    <property type="project" value="TreeGrafter"/>
</dbReference>
<dbReference type="Gene3D" id="6.10.250.690">
    <property type="match status" value="1"/>
</dbReference>
<dbReference type="CDD" id="cd00383">
    <property type="entry name" value="trans_reg_C"/>
    <property type="match status" value="1"/>
</dbReference>
<dbReference type="PROSITE" id="PS51755">
    <property type="entry name" value="OMPR_PHOB"/>
    <property type="match status" value="1"/>
</dbReference>
<dbReference type="SMART" id="SM00448">
    <property type="entry name" value="REC"/>
    <property type="match status" value="1"/>
</dbReference>
<evidence type="ECO:0000256" key="5">
    <source>
        <dbReference type="ARBA" id="ARBA00023015"/>
    </source>
</evidence>
<feature type="modified residue" description="4-aspartylphosphate" evidence="8">
    <location>
        <position position="88"/>
    </location>
</feature>
<evidence type="ECO:0000259" key="11">
    <source>
        <dbReference type="PROSITE" id="PS51755"/>
    </source>
</evidence>
<dbReference type="GO" id="GO:0006355">
    <property type="term" value="P:regulation of DNA-templated transcription"/>
    <property type="evidence" value="ECO:0007669"/>
    <property type="project" value="InterPro"/>
</dbReference>
<keyword evidence="2" id="KW-0963">Cytoplasm</keyword>
<dbReference type="AlphaFoldDB" id="A0A1G7FXN3"/>
<keyword evidence="7" id="KW-0804">Transcription</keyword>
<evidence type="ECO:0000313" key="13">
    <source>
        <dbReference type="Proteomes" id="UP000182427"/>
    </source>
</evidence>
<dbReference type="Gene3D" id="3.40.50.2300">
    <property type="match status" value="1"/>
</dbReference>